<organismHost>
    <name type="scientific">Centrarchidae</name>
    <name type="common">sunfishes</name>
    <dbReference type="NCBI Taxonomy" id="8180"/>
</organismHost>
<organismHost>
    <name type="scientific">Percidae</name>
    <name type="common">perches</name>
    <dbReference type="NCBI Taxonomy" id="8165"/>
</organismHost>
<dbReference type="PROSITE" id="PS00652">
    <property type="entry name" value="TNFR_NGFR_1"/>
    <property type="match status" value="1"/>
</dbReference>
<keyword evidence="3" id="KW-1015">Disulfide bond</keyword>
<evidence type="ECO:0000256" key="1">
    <source>
        <dbReference type="ARBA" id="ARBA00022729"/>
    </source>
</evidence>
<dbReference type="CDD" id="cd00041">
    <property type="entry name" value="CUB"/>
    <property type="match status" value="1"/>
</dbReference>
<dbReference type="InterPro" id="IPR001368">
    <property type="entry name" value="TNFR/NGFR_Cys_rich_reg"/>
</dbReference>
<organismHost>
    <name type="scientific">Pleuronectoidei</name>
    <dbReference type="NCBI Taxonomy" id="30942"/>
</organismHost>
<keyword evidence="7" id="KW-0675">Receptor</keyword>
<dbReference type="Pfam" id="PF00431">
    <property type="entry name" value="CUB"/>
    <property type="match status" value="1"/>
</dbReference>
<keyword evidence="1" id="KW-0732">Signal</keyword>
<evidence type="ECO:0000313" key="7">
    <source>
        <dbReference type="EMBL" id="AAC25600.1"/>
    </source>
</evidence>
<dbReference type="SMART" id="SM00042">
    <property type="entry name" value="CUB"/>
    <property type="match status" value="1"/>
</dbReference>
<dbReference type="InterPro" id="IPR000859">
    <property type="entry name" value="CUB_dom"/>
</dbReference>
<keyword evidence="4" id="KW-0325">Glycoprotein</keyword>
<feature type="domain" description="CUB" evidence="5">
    <location>
        <begin position="160"/>
        <end position="267"/>
    </location>
</feature>
<dbReference type="InterPro" id="IPR035914">
    <property type="entry name" value="Sperma_CUB_dom_sf"/>
</dbReference>
<dbReference type="PANTHER" id="PTHR24254">
    <property type="entry name" value="PROTHROMBIN"/>
    <property type="match status" value="1"/>
</dbReference>
<evidence type="ECO:0000256" key="4">
    <source>
        <dbReference type="ARBA" id="ARBA00023180"/>
    </source>
</evidence>
<feature type="non-terminal residue" evidence="7">
    <location>
        <position position="267"/>
    </location>
</feature>
<dbReference type="PROSITE" id="PS01180">
    <property type="entry name" value="CUB"/>
    <property type="match status" value="1"/>
</dbReference>
<name>O90257_FLDV</name>
<evidence type="ECO:0000259" key="6">
    <source>
        <dbReference type="PROSITE" id="PS50050"/>
    </source>
</evidence>
<keyword evidence="2" id="KW-0677">Repeat</keyword>
<protein>
    <submittedName>
        <fullName evidence="7">Tumor necrosis factor receptor homolog</fullName>
    </submittedName>
</protein>
<dbReference type="InterPro" id="IPR051659">
    <property type="entry name" value="Serine_Protease_S1-Domain"/>
</dbReference>
<organismHost>
    <name type="scientific">Soleidae</name>
    <name type="common">soles</name>
    <dbReference type="NCBI Taxonomy" id="30948"/>
</organismHost>
<accession>O90257</accession>
<organismHost>
    <name type="scientific">Percichthyidae</name>
    <name type="common">temperate perches</name>
    <dbReference type="NCBI Taxonomy" id="8162"/>
</organismHost>
<proteinExistence type="predicted"/>
<feature type="domain" description="TNFR-Cys" evidence="6">
    <location>
        <begin position="54"/>
        <end position="91"/>
    </location>
</feature>
<dbReference type="PROSITE" id="PS50050">
    <property type="entry name" value="TNFR_NGFR_2"/>
    <property type="match status" value="1"/>
</dbReference>
<sequence length="267" mass="29173">MMQGYSRNCKDLTTKWDPDLYRCIPCDIPPAGRNLNPNCGYDDDGGRQDVRSAPCAKGTYNTGHDYYCKPCTTCPQGDQQIACSSSANTQCSPPTTVAAATTTTTALTTYTPAMNHSMNANYSLGFNVPIELNALWIIATLFTLLRFPTNRTTYKEQFHCGGDTGSINGDFTLNSNFEEYNCNCSYTVTLKNTAAMITFLFYTIDLVNNCTEEYVELVDGTSQSSLGKFCGDKLPGPIDTTGPELLVNFISKKSSNSTGFLGGIYEL</sequence>
<dbReference type="SUPFAM" id="SSF49854">
    <property type="entry name" value="Spermadhesin, CUB domain"/>
    <property type="match status" value="1"/>
</dbReference>
<organismHost>
    <name type="scientific">Osmeridae</name>
    <name type="common">smelts</name>
    <dbReference type="NCBI Taxonomy" id="8012"/>
</organismHost>
<evidence type="ECO:0000256" key="3">
    <source>
        <dbReference type="ARBA" id="ARBA00023157"/>
    </source>
</evidence>
<reference evidence="7" key="1">
    <citation type="submission" date="1998-06" db="EMBL/GenBank/DDBJ databases">
        <title>ORF of Lymphocystis disease virus of plaice - encoding for a TNFR-NGFR-homolog that has a CUB-domain.</title>
        <authorList>
            <person name="Essbauer S."/>
            <person name="Ahne W."/>
        </authorList>
    </citation>
    <scope>NUCLEOTIDE SEQUENCE</scope>
</reference>
<dbReference type="EMBL" id="AF074011">
    <property type="protein sequence ID" value="AAC25600.1"/>
    <property type="molecule type" value="Genomic_DNA"/>
</dbReference>
<organism evidence="7">
    <name type="scientific">Fish lymphocystis disease virus</name>
    <name type="common">FLDV</name>
    <dbReference type="NCBI Taxonomy" id="36363"/>
    <lineage>
        <taxon>Viruses</taxon>
        <taxon>Varidnaviria</taxon>
        <taxon>Bamfordvirae</taxon>
        <taxon>Nucleocytoviricota</taxon>
        <taxon>Megaviricetes</taxon>
        <taxon>Pimascovirales</taxon>
        <taxon>Pimascovirales incertae sedis</taxon>
        <taxon>Iridoviridae</taxon>
        <taxon>Alphairidovirinae</taxon>
        <taxon>Lymphocystivirus</taxon>
        <taxon>Lymphocystivirus platichthys1</taxon>
    </lineage>
</organism>
<dbReference type="Gene3D" id="2.60.120.290">
    <property type="entry name" value="Spermadhesin, CUB domain"/>
    <property type="match status" value="1"/>
</dbReference>
<organismHost>
    <name type="scientific">Clupeidae</name>
    <name type="common">herrings</name>
    <dbReference type="NCBI Taxonomy" id="55118"/>
</organismHost>
<evidence type="ECO:0000256" key="2">
    <source>
        <dbReference type="ARBA" id="ARBA00022737"/>
    </source>
</evidence>
<evidence type="ECO:0000259" key="5">
    <source>
        <dbReference type="PROSITE" id="PS01180"/>
    </source>
</evidence>